<feature type="transmembrane region" description="Helical" evidence="6">
    <location>
        <begin position="66"/>
        <end position="88"/>
    </location>
</feature>
<dbReference type="AlphaFoldDB" id="A0A3N2C6L1"/>
<dbReference type="RefSeq" id="WP_425325129.1">
    <property type="nucleotide sequence ID" value="NZ_RKHL01000001.1"/>
</dbReference>
<protein>
    <submittedName>
        <fullName evidence="8">Sugar phosphate permease</fullName>
    </submittedName>
</protein>
<dbReference type="Gene3D" id="1.20.1250.20">
    <property type="entry name" value="MFS general substrate transporter like domains"/>
    <property type="match status" value="2"/>
</dbReference>
<evidence type="ECO:0000256" key="2">
    <source>
        <dbReference type="ARBA" id="ARBA00022692"/>
    </source>
</evidence>
<evidence type="ECO:0000256" key="6">
    <source>
        <dbReference type="SAM" id="Phobius"/>
    </source>
</evidence>
<feature type="domain" description="Major facilitator superfamily (MFS) profile" evidence="7">
    <location>
        <begin position="27"/>
        <end position="424"/>
    </location>
</feature>
<dbReference type="InterPro" id="IPR020846">
    <property type="entry name" value="MFS_dom"/>
</dbReference>
<evidence type="ECO:0000256" key="4">
    <source>
        <dbReference type="ARBA" id="ARBA00023136"/>
    </source>
</evidence>
<dbReference type="GO" id="GO:0022857">
    <property type="term" value="F:transmembrane transporter activity"/>
    <property type="evidence" value="ECO:0007669"/>
    <property type="project" value="InterPro"/>
</dbReference>
<feature type="region of interest" description="Disordered" evidence="5">
    <location>
        <begin position="1"/>
        <end position="21"/>
    </location>
</feature>
<dbReference type="PANTHER" id="PTHR23527:SF1">
    <property type="entry name" value="BLL3282 PROTEIN"/>
    <property type="match status" value="1"/>
</dbReference>
<keyword evidence="3 6" id="KW-1133">Transmembrane helix</keyword>
<dbReference type="EMBL" id="RKHL01000001">
    <property type="protein sequence ID" value="ROR83153.1"/>
    <property type="molecule type" value="Genomic_DNA"/>
</dbReference>
<evidence type="ECO:0000313" key="8">
    <source>
        <dbReference type="EMBL" id="ROR83153.1"/>
    </source>
</evidence>
<evidence type="ECO:0000256" key="5">
    <source>
        <dbReference type="SAM" id="MobiDB-lite"/>
    </source>
</evidence>
<dbReference type="Pfam" id="PF07690">
    <property type="entry name" value="MFS_1"/>
    <property type="match status" value="1"/>
</dbReference>
<evidence type="ECO:0000313" key="9">
    <source>
        <dbReference type="Proteomes" id="UP000266915"/>
    </source>
</evidence>
<feature type="transmembrane region" description="Helical" evidence="6">
    <location>
        <begin position="244"/>
        <end position="272"/>
    </location>
</feature>
<feature type="transmembrane region" description="Helical" evidence="6">
    <location>
        <begin position="339"/>
        <end position="361"/>
    </location>
</feature>
<dbReference type="InterPro" id="IPR036259">
    <property type="entry name" value="MFS_trans_sf"/>
</dbReference>
<proteinExistence type="predicted"/>
<keyword evidence="9" id="KW-1185">Reference proteome</keyword>
<dbReference type="GO" id="GO:0005886">
    <property type="term" value="C:plasma membrane"/>
    <property type="evidence" value="ECO:0007669"/>
    <property type="project" value="UniProtKB-SubCell"/>
</dbReference>
<gene>
    <name evidence="8" type="ORF">EDD42_3259</name>
</gene>
<reference evidence="8 9" key="1">
    <citation type="submission" date="2018-11" db="EMBL/GenBank/DDBJ databases">
        <title>Sequencing the genomes of 1000 actinobacteria strains.</title>
        <authorList>
            <person name="Klenk H.-P."/>
        </authorList>
    </citation>
    <scope>NUCLEOTIDE SEQUENCE [LARGE SCALE GENOMIC DNA]</scope>
    <source>
        <strain evidence="8 9">DSM 14012</strain>
    </source>
</reference>
<dbReference type="SUPFAM" id="SSF103473">
    <property type="entry name" value="MFS general substrate transporter"/>
    <property type="match status" value="1"/>
</dbReference>
<evidence type="ECO:0000256" key="1">
    <source>
        <dbReference type="ARBA" id="ARBA00004651"/>
    </source>
</evidence>
<feature type="transmembrane region" description="Helical" evidence="6">
    <location>
        <begin position="95"/>
        <end position="114"/>
    </location>
</feature>
<dbReference type="InterPro" id="IPR052952">
    <property type="entry name" value="MFS-Transporter"/>
</dbReference>
<dbReference type="Proteomes" id="UP000266915">
    <property type="component" value="Unassembled WGS sequence"/>
</dbReference>
<feature type="transmembrane region" description="Helical" evidence="6">
    <location>
        <begin position="382"/>
        <end position="404"/>
    </location>
</feature>
<organism evidence="8 9">
    <name type="scientific">Plantibacter flavus</name>
    <dbReference type="NCBI Taxonomy" id="150123"/>
    <lineage>
        <taxon>Bacteria</taxon>
        <taxon>Bacillati</taxon>
        <taxon>Actinomycetota</taxon>
        <taxon>Actinomycetes</taxon>
        <taxon>Micrococcales</taxon>
        <taxon>Microbacteriaceae</taxon>
        <taxon>Plantibacter</taxon>
    </lineage>
</organism>
<evidence type="ECO:0000259" key="7">
    <source>
        <dbReference type="PROSITE" id="PS50850"/>
    </source>
</evidence>
<dbReference type="PANTHER" id="PTHR23527">
    <property type="entry name" value="BLL3282 PROTEIN"/>
    <property type="match status" value="1"/>
</dbReference>
<keyword evidence="4 6" id="KW-0472">Membrane</keyword>
<evidence type="ECO:0000256" key="3">
    <source>
        <dbReference type="ARBA" id="ARBA00022989"/>
    </source>
</evidence>
<dbReference type="InterPro" id="IPR011701">
    <property type="entry name" value="MFS"/>
</dbReference>
<comment type="subcellular location">
    <subcellularLocation>
        <location evidence="1">Cell membrane</location>
        <topology evidence="1">Multi-pass membrane protein</topology>
    </subcellularLocation>
</comment>
<comment type="caution">
    <text evidence="8">The sequence shown here is derived from an EMBL/GenBank/DDBJ whole genome shotgun (WGS) entry which is preliminary data.</text>
</comment>
<accession>A0A3N2C6L1</accession>
<feature type="transmembrane region" description="Helical" evidence="6">
    <location>
        <begin position="192"/>
        <end position="210"/>
    </location>
</feature>
<name>A0A3N2C6L1_9MICO</name>
<feature type="transmembrane region" description="Helical" evidence="6">
    <location>
        <begin position="28"/>
        <end position="54"/>
    </location>
</feature>
<feature type="transmembrane region" description="Helical" evidence="6">
    <location>
        <begin position="278"/>
        <end position="303"/>
    </location>
</feature>
<keyword evidence="2 6" id="KW-0812">Transmembrane</keyword>
<sequence length="429" mass="43037">MTGSTPAPMAPATARGARPPMPNAGRAWTVLGLGVAAQTAGTLFVSTPAFLIPLLHAERGMSLAEAGVLAAAPTLGMVLTLIAWGWLADRVGERIVIAGGLALTALAAGGAIAADGLIPSLGYGPLGILLLLGGAASASTNSASGRIVVGWFPKDRRGLAMGIRQMSQPLGVTAAAVTVPSVAAASGISAALVISLVATGVLAVACTIGLRNPPRTVVPKPVPTETTPNPVAGRPRNPYRGDGFLWRIHAVSILLVVPQFTLTTFALVWLVTDQGWNALAAGVLVGVAQFVGAIGRIGVGVLSDRVGSRVRPLRWVAVSAVVVMLFLAGVGLLQWPVAVAVALVVASAVTVADNGLAFTSVAEMAGPAWAGRALGAQNTGQFIAASVVGPAVGALIGLVGYPLAFLAVAVLPALAIPIIPSEAAEHDHL</sequence>
<dbReference type="PROSITE" id="PS50850">
    <property type="entry name" value="MFS"/>
    <property type="match status" value="1"/>
</dbReference>
<feature type="transmembrane region" description="Helical" evidence="6">
    <location>
        <begin position="315"/>
        <end position="333"/>
    </location>
</feature>